<evidence type="ECO:0000313" key="6">
    <source>
        <dbReference type="EMBL" id="MBP2382959.1"/>
    </source>
</evidence>
<evidence type="ECO:0000256" key="4">
    <source>
        <dbReference type="PROSITE-ProRule" id="PRU00335"/>
    </source>
</evidence>
<feature type="domain" description="HTH tetR-type" evidence="5">
    <location>
        <begin position="9"/>
        <end position="69"/>
    </location>
</feature>
<protein>
    <submittedName>
        <fullName evidence="6">AcrR family transcriptional regulator</fullName>
    </submittedName>
</protein>
<proteinExistence type="predicted"/>
<evidence type="ECO:0000256" key="2">
    <source>
        <dbReference type="ARBA" id="ARBA00023125"/>
    </source>
</evidence>
<keyword evidence="2 4" id="KW-0238">DNA-binding</keyword>
<dbReference type="InterPro" id="IPR001647">
    <property type="entry name" value="HTH_TetR"/>
</dbReference>
<keyword evidence="3" id="KW-0804">Transcription</keyword>
<accession>A0ABS4X5F8</accession>
<reference evidence="6 7" key="1">
    <citation type="submission" date="2021-03" db="EMBL/GenBank/DDBJ databases">
        <title>Sequencing the genomes of 1000 actinobacteria strains.</title>
        <authorList>
            <person name="Klenk H.-P."/>
        </authorList>
    </citation>
    <scope>NUCLEOTIDE SEQUENCE [LARGE SCALE GENOMIC DNA]</scope>
    <source>
        <strain evidence="6 7">DSM 14566</strain>
    </source>
</reference>
<keyword evidence="1" id="KW-0805">Transcription regulation</keyword>
<evidence type="ECO:0000259" key="5">
    <source>
        <dbReference type="PROSITE" id="PS50977"/>
    </source>
</evidence>
<feature type="DNA-binding region" description="H-T-H motif" evidence="4">
    <location>
        <begin position="32"/>
        <end position="51"/>
    </location>
</feature>
<dbReference type="Gene3D" id="1.10.357.10">
    <property type="entry name" value="Tetracycline Repressor, domain 2"/>
    <property type="match status" value="1"/>
</dbReference>
<dbReference type="InterPro" id="IPR009057">
    <property type="entry name" value="Homeodomain-like_sf"/>
</dbReference>
<dbReference type="RefSeq" id="WP_209903461.1">
    <property type="nucleotide sequence ID" value="NZ_BAAAJW010000023.1"/>
</dbReference>
<evidence type="ECO:0000256" key="3">
    <source>
        <dbReference type="ARBA" id="ARBA00023163"/>
    </source>
</evidence>
<name>A0ABS4X5F8_9MICO</name>
<dbReference type="Proteomes" id="UP001519290">
    <property type="component" value="Unassembled WGS sequence"/>
</dbReference>
<dbReference type="PROSITE" id="PS50977">
    <property type="entry name" value="HTH_TETR_2"/>
    <property type="match status" value="1"/>
</dbReference>
<comment type="caution">
    <text evidence="6">The sequence shown here is derived from an EMBL/GenBank/DDBJ whole genome shotgun (WGS) entry which is preliminary data.</text>
</comment>
<gene>
    <name evidence="6" type="ORF">JOF43_002948</name>
</gene>
<dbReference type="InterPro" id="IPR050109">
    <property type="entry name" value="HTH-type_TetR-like_transc_reg"/>
</dbReference>
<keyword evidence="7" id="KW-1185">Reference proteome</keyword>
<evidence type="ECO:0000313" key="7">
    <source>
        <dbReference type="Proteomes" id="UP001519290"/>
    </source>
</evidence>
<dbReference type="PRINTS" id="PR00455">
    <property type="entry name" value="HTHTETR"/>
</dbReference>
<dbReference type="PANTHER" id="PTHR30055:SF234">
    <property type="entry name" value="HTH-TYPE TRANSCRIPTIONAL REGULATOR BETI"/>
    <property type="match status" value="1"/>
</dbReference>
<dbReference type="EMBL" id="JAGIOD010000002">
    <property type="protein sequence ID" value="MBP2382959.1"/>
    <property type="molecule type" value="Genomic_DNA"/>
</dbReference>
<dbReference type="Pfam" id="PF00440">
    <property type="entry name" value="TetR_N"/>
    <property type="match status" value="1"/>
</dbReference>
<dbReference type="PANTHER" id="PTHR30055">
    <property type="entry name" value="HTH-TYPE TRANSCRIPTIONAL REGULATOR RUTR"/>
    <property type="match status" value="1"/>
</dbReference>
<dbReference type="SUPFAM" id="SSF46689">
    <property type="entry name" value="Homeodomain-like"/>
    <property type="match status" value="1"/>
</dbReference>
<sequence>MTSAPPEGSSTRGKILWAALTLLGERAGSIASVRAIAARAGVSTGALQHHFPAKQDLVDEVMTVVYDTVLPSDYLEDTSVPARDRLISCLEQVVSPNGVDVPPRQAWQVTYERYLSPEASEDARMEYSAIERELCRRIEQCLIALHRERAVPAGDHARTARALLTVALGVSVTRALPHGEHTASTATDVLHAAADAVLTAPAGQDLSSDV</sequence>
<organism evidence="6 7">
    <name type="scientific">Brachybacterium sacelli</name>
    <dbReference type="NCBI Taxonomy" id="173364"/>
    <lineage>
        <taxon>Bacteria</taxon>
        <taxon>Bacillati</taxon>
        <taxon>Actinomycetota</taxon>
        <taxon>Actinomycetes</taxon>
        <taxon>Micrococcales</taxon>
        <taxon>Dermabacteraceae</taxon>
        <taxon>Brachybacterium</taxon>
    </lineage>
</organism>
<evidence type="ECO:0000256" key="1">
    <source>
        <dbReference type="ARBA" id="ARBA00023015"/>
    </source>
</evidence>